<organism evidence="3 4">
    <name type="scientific">Cellulomonas chitinilytica</name>
    <dbReference type="NCBI Taxonomy" id="398759"/>
    <lineage>
        <taxon>Bacteria</taxon>
        <taxon>Bacillati</taxon>
        <taxon>Actinomycetota</taxon>
        <taxon>Actinomycetes</taxon>
        <taxon>Micrococcales</taxon>
        <taxon>Cellulomonadaceae</taxon>
        <taxon>Cellulomonas</taxon>
    </lineage>
</organism>
<keyword evidence="4" id="KW-1185">Reference proteome</keyword>
<dbReference type="Pfam" id="PF11350">
    <property type="entry name" value="DUF3152"/>
    <property type="match status" value="1"/>
</dbReference>
<evidence type="ECO:0000313" key="3">
    <source>
        <dbReference type="EMBL" id="GIG19317.1"/>
    </source>
</evidence>
<accession>A0A919NXH0</accession>
<name>A0A919NXH0_9CELL</name>
<dbReference type="Proteomes" id="UP000632740">
    <property type="component" value="Unassembled WGS sequence"/>
</dbReference>
<feature type="domain" description="DUF3152" evidence="2">
    <location>
        <begin position="131"/>
        <end position="291"/>
    </location>
</feature>
<comment type="caution">
    <text evidence="3">The sequence shown here is derived from an EMBL/GenBank/DDBJ whole genome shotgun (WGS) entry which is preliminary data.</text>
</comment>
<dbReference type="SUPFAM" id="SSF55486">
    <property type="entry name" value="Metalloproteases ('zincins'), catalytic domain"/>
    <property type="match status" value="1"/>
</dbReference>
<proteinExistence type="predicted"/>
<evidence type="ECO:0000259" key="2">
    <source>
        <dbReference type="Pfam" id="PF11350"/>
    </source>
</evidence>
<feature type="region of interest" description="Disordered" evidence="1">
    <location>
        <begin position="63"/>
        <end position="83"/>
    </location>
</feature>
<evidence type="ECO:0000313" key="4">
    <source>
        <dbReference type="Proteomes" id="UP000632740"/>
    </source>
</evidence>
<dbReference type="AlphaFoldDB" id="A0A919NXH0"/>
<dbReference type="EMBL" id="BONK01000001">
    <property type="protein sequence ID" value="GIG19317.1"/>
    <property type="molecule type" value="Genomic_DNA"/>
</dbReference>
<feature type="compositionally biased region" description="Basic and acidic residues" evidence="1">
    <location>
        <begin position="72"/>
        <end position="82"/>
    </location>
</feature>
<protein>
    <recommendedName>
        <fullName evidence="2">DUF3152 domain-containing protein</fullName>
    </recommendedName>
</protein>
<evidence type="ECO:0000256" key="1">
    <source>
        <dbReference type="SAM" id="MobiDB-lite"/>
    </source>
</evidence>
<gene>
    <name evidence="3" type="ORF">Cch01nite_00410</name>
</gene>
<reference evidence="3" key="1">
    <citation type="submission" date="2021-01" db="EMBL/GenBank/DDBJ databases">
        <title>Whole genome shotgun sequence of Cellulomonas chitinilytica NBRC 110799.</title>
        <authorList>
            <person name="Komaki H."/>
            <person name="Tamura T."/>
        </authorList>
    </citation>
    <scope>NUCLEOTIDE SEQUENCE</scope>
    <source>
        <strain evidence="3">NBRC 110799</strain>
    </source>
</reference>
<dbReference type="InterPro" id="IPR022603">
    <property type="entry name" value="DUF3152"/>
</dbReference>
<sequence>MRSGGGRHRAGSARRFVVALGVGGLGLVAGSGTALTASTGSPAAALDAVVGRVSALRSLPTADLPAPSGLLERPDAVSRSDAQRSPFADDALLAVPTAPAPQGLVDDAAAVLALPPGLTVADVAAGLLAADVPASGAGTFSVVPGSDPGPGTGQVRTIRVEVEDGLAVDGQAFAATVMATLNDPRGWGHDGSLSFARTDGEAELRVMLASPTSVDVLCAPLETEGEVSCGRAGHAVLNLKRWVLATGEYAQDKAAYRQYLVNHEVGHLLGHGHEQCPGAGVVASVMQQQSYKAAPCLPNPWPFP</sequence>